<evidence type="ECO:0000256" key="9">
    <source>
        <dbReference type="ARBA" id="ARBA00023012"/>
    </source>
</evidence>
<dbReference type="Gene3D" id="1.10.287.130">
    <property type="match status" value="1"/>
</dbReference>
<dbReference type="SUPFAM" id="SSF55874">
    <property type="entry name" value="ATPase domain of HSP90 chaperone/DNA topoisomerase II/histidine kinase"/>
    <property type="match status" value="1"/>
</dbReference>
<keyword evidence="7 15" id="KW-0418">Kinase</keyword>
<organism evidence="15 16">
    <name type="scientific">Falsiroseomonas stagni DSM 19981</name>
    <dbReference type="NCBI Taxonomy" id="1123062"/>
    <lineage>
        <taxon>Bacteria</taxon>
        <taxon>Pseudomonadati</taxon>
        <taxon>Pseudomonadota</taxon>
        <taxon>Alphaproteobacteria</taxon>
        <taxon>Acetobacterales</taxon>
        <taxon>Roseomonadaceae</taxon>
        <taxon>Falsiroseomonas</taxon>
    </lineage>
</organism>
<dbReference type="AlphaFoldDB" id="A0A1I4DJT2"/>
<evidence type="ECO:0000256" key="10">
    <source>
        <dbReference type="ARBA" id="ARBA00023136"/>
    </source>
</evidence>
<keyword evidence="4" id="KW-0597">Phosphoprotein</keyword>
<reference evidence="15 16" key="1">
    <citation type="submission" date="2016-10" db="EMBL/GenBank/DDBJ databases">
        <authorList>
            <person name="de Groot N.N."/>
        </authorList>
    </citation>
    <scope>NUCLEOTIDE SEQUENCE [LARGE SCALE GENOMIC DNA]</scope>
    <source>
        <strain evidence="15 16">DSM 19981</strain>
    </source>
</reference>
<sequence>MTRSLRARFAIVAVVTALAAAGAVGGAVQGLFERHVEREMLAELDADLRFLVRVLAAQDGSATLTVQPLPDPRFQEPLSGLYWQVRHDETGTVLRSPSLAGFEIPLPADSLRAGDRHRHIVIGPERGKMIVLERRVANGAGAPAGYRVAVAMDRKVMEAANRAFVMDLLPVLASIGAGLMAAFALQGAIALWPVQRARQALRDLRAGRRDRLGGALPAELEGLAADFDGMLDAQRHSTRLARERAADLAHGLRTPLALLGARTRELRERGEAEAAAAIEAVTAGIDARITRELARAHIRGPGPRSGPTPLAPAVARIAGALARMPAGGDLAWRQAIPPALLAPVDEGDLTELLGALLENAAHWARSEVCITATAEPGAVVLLIEDDGPGIPAQHRAAALARGVRLDPDRSGTGLGLAIADDIIRAYGGALRLEEAAQGGLRVRISLPSQN</sequence>
<keyword evidence="10 11" id="KW-0472">Membrane</keyword>
<evidence type="ECO:0000313" key="16">
    <source>
        <dbReference type="Proteomes" id="UP000199473"/>
    </source>
</evidence>
<evidence type="ECO:0000256" key="6">
    <source>
        <dbReference type="ARBA" id="ARBA00022692"/>
    </source>
</evidence>
<dbReference type="Pfam" id="PF02518">
    <property type="entry name" value="HATPase_c"/>
    <property type="match status" value="1"/>
</dbReference>
<evidence type="ECO:0000256" key="5">
    <source>
        <dbReference type="ARBA" id="ARBA00022679"/>
    </source>
</evidence>
<keyword evidence="12" id="KW-0732">Signal</keyword>
<dbReference type="EC" id="2.7.13.3" evidence="3"/>
<gene>
    <name evidence="15" type="ORF">SAMN02745775_111106</name>
</gene>
<evidence type="ECO:0000256" key="4">
    <source>
        <dbReference type="ARBA" id="ARBA00022553"/>
    </source>
</evidence>
<dbReference type="PROSITE" id="PS50885">
    <property type="entry name" value="HAMP"/>
    <property type="match status" value="1"/>
</dbReference>
<evidence type="ECO:0000256" key="12">
    <source>
        <dbReference type="SAM" id="SignalP"/>
    </source>
</evidence>
<evidence type="ECO:0000256" key="3">
    <source>
        <dbReference type="ARBA" id="ARBA00012438"/>
    </source>
</evidence>
<evidence type="ECO:0000256" key="2">
    <source>
        <dbReference type="ARBA" id="ARBA00004370"/>
    </source>
</evidence>
<dbReference type="PANTHER" id="PTHR45436:SF5">
    <property type="entry name" value="SENSOR HISTIDINE KINASE TRCS"/>
    <property type="match status" value="1"/>
</dbReference>
<dbReference type="PRINTS" id="PR00344">
    <property type="entry name" value="BCTRLSENSOR"/>
</dbReference>
<dbReference type="SMART" id="SM00387">
    <property type="entry name" value="HATPase_c"/>
    <property type="match status" value="1"/>
</dbReference>
<evidence type="ECO:0000256" key="8">
    <source>
        <dbReference type="ARBA" id="ARBA00022989"/>
    </source>
</evidence>
<dbReference type="GO" id="GO:0004673">
    <property type="term" value="F:protein histidine kinase activity"/>
    <property type="evidence" value="ECO:0007669"/>
    <property type="project" value="UniProtKB-EC"/>
</dbReference>
<feature type="domain" description="Histidine kinase" evidence="13">
    <location>
        <begin position="247"/>
        <end position="450"/>
    </location>
</feature>
<evidence type="ECO:0000259" key="14">
    <source>
        <dbReference type="PROSITE" id="PS50885"/>
    </source>
</evidence>
<keyword evidence="16" id="KW-1185">Reference proteome</keyword>
<keyword evidence="8 11" id="KW-1133">Transmembrane helix</keyword>
<feature type="chain" id="PRO_5011710619" description="histidine kinase" evidence="12">
    <location>
        <begin position="20"/>
        <end position="450"/>
    </location>
</feature>
<name>A0A1I4DJT2_9PROT</name>
<comment type="subcellular location">
    <subcellularLocation>
        <location evidence="2">Membrane</location>
    </subcellularLocation>
</comment>
<evidence type="ECO:0000259" key="13">
    <source>
        <dbReference type="PROSITE" id="PS50109"/>
    </source>
</evidence>
<dbReference type="RefSeq" id="WP_092962192.1">
    <property type="nucleotide sequence ID" value="NZ_FOSQ01000011.1"/>
</dbReference>
<proteinExistence type="predicted"/>
<dbReference type="GO" id="GO:0005886">
    <property type="term" value="C:plasma membrane"/>
    <property type="evidence" value="ECO:0007669"/>
    <property type="project" value="TreeGrafter"/>
</dbReference>
<comment type="catalytic activity">
    <reaction evidence="1">
        <text>ATP + protein L-histidine = ADP + protein N-phospho-L-histidine.</text>
        <dbReference type="EC" id="2.7.13.3"/>
    </reaction>
</comment>
<dbReference type="Gene3D" id="3.30.565.10">
    <property type="entry name" value="Histidine kinase-like ATPase, C-terminal domain"/>
    <property type="match status" value="1"/>
</dbReference>
<dbReference type="InterPro" id="IPR003660">
    <property type="entry name" value="HAMP_dom"/>
</dbReference>
<dbReference type="InterPro" id="IPR005467">
    <property type="entry name" value="His_kinase_dom"/>
</dbReference>
<dbReference type="EMBL" id="FOSQ01000011">
    <property type="protein sequence ID" value="SFK93908.1"/>
    <property type="molecule type" value="Genomic_DNA"/>
</dbReference>
<keyword evidence="9" id="KW-0902">Two-component regulatory system</keyword>
<evidence type="ECO:0000256" key="7">
    <source>
        <dbReference type="ARBA" id="ARBA00022777"/>
    </source>
</evidence>
<evidence type="ECO:0000256" key="1">
    <source>
        <dbReference type="ARBA" id="ARBA00000085"/>
    </source>
</evidence>
<keyword evidence="5" id="KW-0808">Transferase</keyword>
<evidence type="ECO:0000256" key="11">
    <source>
        <dbReference type="SAM" id="Phobius"/>
    </source>
</evidence>
<dbReference type="Proteomes" id="UP000199473">
    <property type="component" value="Unassembled WGS sequence"/>
</dbReference>
<keyword evidence="6 11" id="KW-0812">Transmembrane</keyword>
<dbReference type="GO" id="GO:0000160">
    <property type="term" value="P:phosphorelay signal transduction system"/>
    <property type="evidence" value="ECO:0007669"/>
    <property type="project" value="UniProtKB-KW"/>
</dbReference>
<dbReference type="PROSITE" id="PS50109">
    <property type="entry name" value="HIS_KIN"/>
    <property type="match status" value="1"/>
</dbReference>
<dbReference type="OrthoDB" id="9809567at2"/>
<dbReference type="InterPro" id="IPR050428">
    <property type="entry name" value="TCS_sensor_his_kinase"/>
</dbReference>
<feature type="signal peptide" evidence="12">
    <location>
        <begin position="1"/>
        <end position="19"/>
    </location>
</feature>
<evidence type="ECO:0000313" key="15">
    <source>
        <dbReference type="EMBL" id="SFK93908.1"/>
    </source>
</evidence>
<dbReference type="PANTHER" id="PTHR45436">
    <property type="entry name" value="SENSOR HISTIDINE KINASE YKOH"/>
    <property type="match status" value="1"/>
</dbReference>
<protein>
    <recommendedName>
        <fullName evidence="3">histidine kinase</fullName>
        <ecNumber evidence="3">2.7.13.3</ecNumber>
    </recommendedName>
</protein>
<feature type="domain" description="HAMP" evidence="14">
    <location>
        <begin position="188"/>
        <end position="239"/>
    </location>
</feature>
<accession>A0A1I4DJT2</accession>
<dbReference type="InterPro" id="IPR036890">
    <property type="entry name" value="HATPase_C_sf"/>
</dbReference>
<dbReference type="STRING" id="1123062.SAMN02745775_111106"/>
<feature type="transmembrane region" description="Helical" evidence="11">
    <location>
        <begin position="168"/>
        <end position="192"/>
    </location>
</feature>
<dbReference type="InterPro" id="IPR004358">
    <property type="entry name" value="Sig_transdc_His_kin-like_C"/>
</dbReference>
<dbReference type="InterPro" id="IPR003594">
    <property type="entry name" value="HATPase_dom"/>
</dbReference>